<evidence type="ECO:0000313" key="1">
    <source>
        <dbReference type="EnsemblPlants" id="AVESA.00010b.r2.UnG1403360.1.CDS"/>
    </source>
</evidence>
<accession>A0ACD6AQ74</accession>
<evidence type="ECO:0000313" key="2">
    <source>
        <dbReference type="Proteomes" id="UP001732700"/>
    </source>
</evidence>
<organism evidence="1 2">
    <name type="scientific">Avena sativa</name>
    <name type="common">Oat</name>
    <dbReference type="NCBI Taxonomy" id="4498"/>
    <lineage>
        <taxon>Eukaryota</taxon>
        <taxon>Viridiplantae</taxon>
        <taxon>Streptophyta</taxon>
        <taxon>Embryophyta</taxon>
        <taxon>Tracheophyta</taxon>
        <taxon>Spermatophyta</taxon>
        <taxon>Magnoliopsida</taxon>
        <taxon>Liliopsida</taxon>
        <taxon>Poales</taxon>
        <taxon>Poaceae</taxon>
        <taxon>BOP clade</taxon>
        <taxon>Pooideae</taxon>
        <taxon>Poodae</taxon>
        <taxon>Poeae</taxon>
        <taxon>Poeae Chloroplast Group 1 (Aveneae type)</taxon>
        <taxon>Aveninae</taxon>
        <taxon>Avena</taxon>
    </lineage>
</organism>
<reference evidence="1" key="1">
    <citation type="submission" date="2025-09" db="UniProtKB">
        <authorList>
            <consortium name="EnsemblPlants"/>
        </authorList>
    </citation>
    <scope>IDENTIFICATION</scope>
</reference>
<name>A0ACD6AQ74_AVESA</name>
<sequence length="917" mass="103789">MFYRNMTLSTMAVSASTGVMNSILRKLTTLMGDEYRKLKGVQNKVVSLHEEFSSMNALLVKLAEMDELDAQAKVWRDQVRDMSYDIEDCIDDFLHDLEVKGATTGFLKKTAERFKKLKMRHQIANKIKGIESRVLEVHERRIRYKLDEYNPTSSIVHIDPRVVAIFADAAGLMGIDTSRDELVELLMHPDQELKVASIVGFGGLGKTTLASEVRRKIEGQFTCHAFVSVSLKPDLPRLLQNLLLKLTGQQSSESSILEDLIQNIREYLLNKRYFIIIDDLWDTSAWDIIKCAFPENNNGSRVLTTTRIYSVAAACCSRSRGCVYKMKALSNNDSRRLFFSRIFGSEDSCPTELEDISIDILKKCGGIPLAIISISSLLADQPKPKFEYVRKSLGCMFDGNPTLDQMRQILELSFRNLPNHLKTCLLYLGIYPEDHKIFRSYLLRQWIAEGFVCAISRMDAEDVAKSYFNELINRSMIQPVDTAINGEVLSCRVHDIMLDVIRSKIDEDNFISVLNDPEVVLRMHRNIRRASLQCHGEECVVTSAMVNGSLSKVRSVYVFGGFSCQSLMMLKYVRVLHLDIGENDVVDLTGISRLFLLRYLKVVGGKRVELPSRIGKLQQLETLELRNSASKLPSDIASLPLLLHLIVHEDTVFPDGIGRLRHVRTIGGFDLWKNSVENIEGLGEMSSLRYFRFQWSGKDLVEGARRMDVLRSSLERISDSLMTLRVYNYVRGHLDGWSTFSSPPIHLREMRMTGCVFSTIPNWFGQLRDLQTLEFSVRGSGLKDDGVAILAGLPSLVYLWLRAVEPVEERVHIPGSGMAFRALKKFDFLCFHNVLLTFEAGAMPMLKRLYLILEASGCESGGSAECPVDGIEHLPASLREVELSIHGKRRNKRRKAVKSLLKIAFEEHHPGAALDID</sequence>
<proteinExistence type="predicted"/>
<protein>
    <submittedName>
        <fullName evidence="1">Uncharacterized protein</fullName>
    </submittedName>
</protein>
<dbReference type="Proteomes" id="UP001732700">
    <property type="component" value="Unassembled WGS sequence"/>
</dbReference>
<dbReference type="EnsemblPlants" id="AVESA.00010b.r2.UnG1403360.1">
    <property type="protein sequence ID" value="AVESA.00010b.r2.UnG1403360.1.CDS"/>
    <property type="gene ID" value="AVESA.00010b.r2.UnG1403360"/>
</dbReference>
<keyword evidence="2" id="KW-1185">Reference proteome</keyword>